<proteinExistence type="predicted"/>
<dbReference type="InterPro" id="IPR038454">
    <property type="entry name" value="DnaA_N_sf"/>
</dbReference>
<protein>
    <submittedName>
        <fullName evidence="2">DnaA N-terminal domain-containing protein</fullName>
    </submittedName>
</protein>
<dbReference type="Pfam" id="PF11638">
    <property type="entry name" value="DnaA_N"/>
    <property type="match status" value="1"/>
</dbReference>
<accession>A0A1N7M0N4</accession>
<dbReference type="AlphaFoldDB" id="A0A1N7M0N4"/>
<keyword evidence="3" id="KW-1185">Reference proteome</keyword>
<evidence type="ECO:0000313" key="2">
    <source>
        <dbReference type="EMBL" id="SIS79670.1"/>
    </source>
</evidence>
<gene>
    <name evidence="2" type="ORF">SAMN05421790_105123</name>
</gene>
<dbReference type="RefSeq" id="WP_076524767.1">
    <property type="nucleotide sequence ID" value="NZ_CP048103.1"/>
</dbReference>
<dbReference type="Proteomes" id="UP000186795">
    <property type="component" value="Unassembled WGS sequence"/>
</dbReference>
<dbReference type="EMBL" id="FTOD01000005">
    <property type="protein sequence ID" value="SIS79670.1"/>
    <property type="molecule type" value="Genomic_DNA"/>
</dbReference>
<feature type="domain" description="DnaA N-terminal" evidence="1">
    <location>
        <begin position="8"/>
        <end position="69"/>
    </location>
</feature>
<sequence>METAKAKQIWADVLEHLRRELSKPAFETWFEPTQAVSYTDNVLTISTVNDFARDWLESRYNNQVNRVLQTVTKAEAQVVFTREANGDDQNTIDAGGETIWQRLDKRLDRIEKNIEEIKSIVTRKNG</sequence>
<name>A0A1N7M0N4_9BACL</name>
<evidence type="ECO:0000313" key="3">
    <source>
        <dbReference type="Proteomes" id="UP000186795"/>
    </source>
</evidence>
<dbReference type="OrthoDB" id="2966216at2"/>
<reference evidence="3" key="1">
    <citation type="submission" date="2017-01" db="EMBL/GenBank/DDBJ databases">
        <authorList>
            <person name="Varghese N."/>
            <person name="Submissions S."/>
        </authorList>
    </citation>
    <scope>NUCLEOTIDE SEQUENCE [LARGE SCALE GENOMIC DNA]</scope>
    <source>
        <strain evidence="3">DSM 45196</strain>
    </source>
</reference>
<evidence type="ECO:0000259" key="1">
    <source>
        <dbReference type="Pfam" id="PF11638"/>
    </source>
</evidence>
<dbReference type="Gene3D" id="3.30.300.180">
    <property type="match status" value="1"/>
</dbReference>
<dbReference type="InterPro" id="IPR024633">
    <property type="entry name" value="DnaA_N_dom"/>
</dbReference>
<organism evidence="2 3">
    <name type="scientific">Kroppenstedtia eburnea</name>
    <dbReference type="NCBI Taxonomy" id="714067"/>
    <lineage>
        <taxon>Bacteria</taxon>
        <taxon>Bacillati</taxon>
        <taxon>Bacillota</taxon>
        <taxon>Bacilli</taxon>
        <taxon>Bacillales</taxon>
        <taxon>Thermoactinomycetaceae</taxon>
        <taxon>Kroppenstedtia</taxon>
    </lineage>
</organism>